<keyword evidence="9 15" id="KW-0418">Kinase</keyword>
<evidence type="ECO:0000256" key="9">
    <source>
        <dbReference type="ARBA" id="ARBA00022777"/>
    </source>
</evidence>
<comment type="caution">
    <text evidence="17">The sequence shown here is derived from an EMBL/GenBank/DDBJ whole genome shotgun (WGS) entry which is preliminary data.</text>
</comment>
<keyword evidence="12" id="KW-0511">Multifunctional enzyme</keyword>
<dbReference type="InterPro" id="IPR014729">
    <property type="entry name" value="Rossmann-like_a/b/a_fold"/>
</dbReference>
<dbReference type="GO" id="GO:0006747">
    <property type="term" value="P:FAD biosynthetic process"/>
    <property type="evidence" value="ECO:0007669"/>
    <property type="project" value="UniProtKB-UniRule"/>
</dbReference>
<evidence type="ECO:0000313" key="18">
    <source>
        <dbReference type="Proteomes" id="UP000551878"/>
    </source>
</evidence>
<accession>A0A840QCI5</accession>
<organism evidence="17 18">
    <name type="scientific">Texcoconibacillus texcoconensis</name>
    <dbReference type="NCBI Taxonomy" id="1095777"/>
    <lineage>
        <taxon>Bacteria</taxon>
        <taxon>Bacillati</taxon>
        <taxon>Bacillota</taxon>
        <taxon>Bacilli</taxon>
        <taxon>Bacillales</taxon>
        <taxon>Bacillaceae</taxon>
        <taxon>Texcoconibacillus</taxon>
    </lineage>
</organism>
<dbReference type="InterPro" id="IPR015865">
    <property type="entry name" value="Riboflavin_kinase_bac/euk"/>
</dbReference>
<dbReference type="NCBIfam" id="NF004162">
    <property type="entry name" value="PRK05627.1-5"/>
    <property type="match status" value="1"/>
</dbReference>
<keyword evidence="18" id="KW-1185">Reference proteome</keyword>
<evidence type="ECO:0000256" key="5">
    <source>
        <dbReference type="ARBA" id="ARBA00022643"/>
    </source>
</evidence>
<evidence type="ECO:0000256" key="2">
    <source>
        <dbReference type="ARBA" id="ARBA00004726"/>
    </source>
</evidence>
<dbReference type="GO" id="GO:0009231">
    <property type="term" value="P:riboflavin biosynthetic process"/>
    <property type="evidence" value="ECO:0007669"/>
    <property type="project" value="InterPro"/>
</dbReference>
<comment type="catalytic activity">
    <reaction evidence="13 15">
        <text>riboflavin + ATP = FMN + ADP + H(+)</text>
        <dbReference type="Rhea" id="RHEA:14357"/>
        <dbReference type="ChEBI" id="CHEBI:15378"/>
        <dbReference type="ChEBI" id="CHEBI:30616"/>
        <dbReference type="ChEBI" id="CHEBI:57986"/>
        <dbReference type="ChEBI" id="CHEBI:58210"/>
        <dbReference type="ChEBI" id="CHEBI:456216"/>
        <dbReference type="EC" id="2.7.1.26"/>
    </reaction>
</comment>
<dbReference type="UniPathway" id="UPA00277">
    <property type="reaction ID" value="UER00407"/>
</dbReference>
<dbReference type="Gene3D" id="2.40.30.30">
    <property type="entry name" value="Riboflavin kinase-like"/>
    <property type="match status" value="1"/>
</dbReference>
<dbReference type="GO" id="GO:0005524">
    <property type="term" value="F:ATP binding"/>
    <property type="evidence" value="ECO:0007669"/>
    <property type="project" value="UniProtKB-UniRule"/>
</dbReference>
<dbReference type="FunFam" id="2.40.30.30:FF:000003">
    <property type="entry name" value="Riboflavin biosynthesis protein"/>
    <property type="match status" value="1"/>
</dbReference>
<dbReference type="SMART" id="SM00904">
    <property type="entry name" value="Flavokinase"/>
    <property type="match status" value="1"/>
</dbReference>
<dbReference type="AlphaFoldDB" id="A0A840QCI5"/>
<dbReference type="Proteomes" id="UP000551878">
    <property type="component" value="Unassembled WGS sequence"/>
</dbReference>
<evidence type="ECO:0000256" key="13">
    <source>
        <dbReference type="ARBA" id="ARBA00047880"/>
    </source>
</evidence>
<dbReference type="NCBIfam" id="TIGR00083">
    <property type="entry name" value="ribF"/>
    <property type="match status" value="1"/>
</dbReference>
<evidence type="ECO:0000256" key="14">
    <source>
        <dbReference type="ARBA" id="ARBA00049494"/>
    </source>
</evidence>
<sequence length="313" mass="35505">MDVIHIHHPHRYERSSFPPQVIALGFFDGVHNGHQAVIEKAVSIAKEKNIEVAVMTFYPHPKEVLRKENENMTYLTPLNKKIAEIRKLGVDRIFVVEFTQMFADLNPQQFADDYFIALHAEHVVAGFDFTYGHLGKGTMETLPFHSREMFTQTTVGKVNNHGEKISSTRIRGLLSNGDVEQACHLLGRPYSIEGEVVDGEKRGRTIGFPTANVSLTDRFQTPHTGVYAVQMAVEGALYNGVCNVGYKPTFNNEKINVPTIEVHLFDFHGDLYGKTVEVFWHSRLRGEVAFSSVNELIEQINKDKQRGIEFFSR</sequence>
<evidence type="ECO:0000256" key="15">
    <source>
        <dbReference type="PIRNR" id="PIRNR004491"/>
    </source>
</evidence>
<evidence type="ECO:0000256" key="8">
    <source>
        <dbReference type="ARBA" id="ARBA00022741"/>
    </source>
</evidence>
<keyword evidence="4 15" id="KW-0285">Flavoprotein</keyword>
<keyword evidence="7 15" id="KW-0548">Nucleotidyltransferase</keyword>
<dbReference type="NCBIfam" id="NF004161">
    <property type="entry name" value="PRK05627.1-4"/>
    <property type="match status" value="1"/>
</dbReference>
<dbReference type="CDD" id="cd02064">
    <property type="entry name" value="FAD_synthetase_N"/>
    <property type="match status" value="1"/>
</dbReference>
<comment type="pathway">
    <text evidence="2 15">Cofactor biosynthesis; FAD biosynthesis; FAD from FMN: step 1/1.</text>
</comment>
<evidence type="ECO:0000256" key="6">
    <source>
        <dbReference type="ARBA" id="ARBA00022679"/>
    </source>
</evidence>
<dbReference type="GO" id="GO:0008531">
    <property type="term" value="F:riboflavin kinase activity"/>
    <property type="evidence" value="ECO:0007669"/>
    <property type="project" value="UniProtKB-UniRule"/>
</dbReference>
<keyword evidence="10 15" id="KW-0274">FAD</keyword>
<dbReference type="GO" id="GO:0003919">
    <property type="term" value="F:FMN adenylyltransferase activity"/>
    <property type="evidence" value="ECO:0007669"/>
    <property type="project" value="UniProtKB-UniRule"/>
</dbReference>
<evidence type="ECO:0000256" key="1">
    <source>
        <dbReference type="ARBA" id="ARBA00002121"/>
    </source>
</evidence>
<evidence type="ECO:0000256" key="3">
    <source>
        <dbReference type="ARBA" id="ARBA00005201"/>
    </source>
</evidence>
<dbReference type="FunFam" id="3.40.50.620:FF:000021">
    <property type="entry name" value="Riboflavin biosynthesis protein"/>
    <property type="match status" value="1"/>
</dbReference>
<dbReference type="EC" id="2.7.1.26" evidence="15"/>
<feature type="domain" description="Riboflavin kinase" evidence="16">
    <location>
        <begin position="185"/>
        <end position="312"/>
    </location>
</feature>
<comment type="catalytic activity">
    <reaction evidence="14 15">
        <text>FMN + ATP + H(+) = FAD + diphosphate</text>
        <dbReference type="Rhea" id="RHEA:17237"/>
        <dbReference type="ChEBI" id="CHEBI:15378"/>
        <dbReference type="ChEBI" id="CHEBI:30616"/>
        <dbReference type="ChEBI" id="CHEBI:33019"/>
        <dbReference type="ChEBI" id="CHEBI:57692"/>
        <dbReference type="ChEBI" id="CHEBI:58210"/>
        <dbReference type="EC" id="2.7.7.2"/>
    </reaction>
</comment>
<gene>
    <name evidence="17" type="ORF">HNQ41_000170</name>
</gene>
<evidence type="ECO:0000313" key="17">
    <source>
        <dbReference type="EMBL" id="MBB5172030.1"/>
    </source>
</evidence>
<dbReference type="SUPFAM" id="SSF52374">
    <property type="entry name" value="Nucleotidylyl transferase"/>
    <property type="match status" value="1"/>
</dbReference>
<dbReference type="Pfam" id="PF01687">
    <property type="entry name" value="Flavokinase"/>
    <property type="match status" value="1"/>
</dbReference>
<evidence type="ECO:0000259" key="16">
    <source>
        <dbReference type="SMART" id="SM00904"/>
    </source>
</evidence>
<protein>
    <recommendedName>
        <fullName evidence="15">Riboflavin biosynthesis protein</fullName>
    </recommendedName>
    <domain>
        <recommendedName>
            <fullName evidence="15">Riboflavin kinase</fullName>
            <ecNumber evidence="15">2.7.1.26</ecNumber>
        </recommendedName>
        <alternativeName>
            <fullName evidence="15">Flavokinase</fullName>
        </alternativeName>
    </domain>
    <domain>
        <recommendedName>
            <fullName evidence="15">FMN adenylyltransferase</fullName>
            <ecNumber evidence="15">2.7.7.2</ecNumber>
        </recommendedName>
        <alternativeName>
            <fullName evidence="15">FAD pyrophosphorylase</fullName>
        </alternativeName>
        <alternativeName>
            <fullName evidence="15">FAD synthase</fullName>
        </alternativeName>
    </domain>
</protein>
<dbReference type="PIRSF" id="PIRSF004491">
    <property type="entry name" value="FAD_Synth"/>
    <property type="match status" value="1"/>
</dbReference>
<dbReference type="PANTHER" id="PTHR22749">
    <property type="entry name" value="RIBOFLAVIN KINASE/FMN ADENYLYLTRANSFERASE"/>
    <property type="match status" value="1"/>
</dbReference>
<evidence type="ECO:0000256" key="4">
    <source>
        <dbReference type="ARBA" id="ARBA00022630"/>
    </source>
</evidence>
<dbReference type="EMBL" id="JACHHB010000001">
    <property type="protein sequence ID" value="MBB5172030.1"/>
    <property type="molecule type" value="Genomic_DNA"/>
</dbReference>
<comment type="similarity">
    <text evidence="15">Belongs to the ribF family.</text>
</comment>
<dbReference type="InterPro" id="IPR023468">
    <property type="entry name" value="Riboflavin_kinase"/>
</dbReference>
<evidence type="ECO:0000256" key="12">
    <source>
        <dbReference type="ARBA" id="ARBA00023268"/>
    </source>
</evidence>
<dbReference type="InterPro" id="IPR015864">
    <property type="entry name" value="FAD_synthase"/>
</dbReference>
<keyword evidence="6 15" id="KW-0808">Transferase</keyword>
<dbReference type="UniPathway" id="UPA00276">
    <property type="reaction ID" value="UER00406"/>
</dbReference>
<evidence type="ECO:0000256" key="7">
    <source>
        <dbReference type="ARBA" id="ARBA00022695"/>
    </source>
</evidence>
<dbReference type="NCBIfam" id="NF004160">
    <property type="entry name" value="PRK05627.1-3"/>
    <property type="match status" value="1"/>
</dbReference>
<dbReference type="EC" id="2.7.7.2" evidence="15"/>
<dbReference type="Pfam" id="PF06574">
    <property type="entry name" value="FAD_syn"/>
    <property type="match status" value="1"/>
</dbReference>
<dbReference type="RefSeq" id="WP_184662511.1">
    <property type="nucleotide sequence ID" value="NZ_JACHHB010000001.1"/>
</dbReference>
<keyword evidence="11 15" id="KW-0067">ATP-binding</keyword>
<evidence type="ECO:0000256" key="11">
    <source>
        <dbReference type="ARBA" id="ARBA00022840"/>
    </source>
</evidence>
<reference evidence="17 18" key="1">
    <citation type="submission" date="2020-08" db="EMBL/GenBank/DDBJ databases">
        <title>Genomic Encyclopedia of Type Strains, Phase IV (KMG-IV): sequencing the most valuable type-strain genomes for metagenomic binning, comparative biology and taxonomic classification.</title>
        <authorList>
            <person name="Goeker M."/>
        </authorList>
    </citation>
    <scope>NUCLEOTIDE SEQUENCE [LARGE SCALE GENOMIC DNA]</scope>
    <source>
        <strain evidence="17 18">DSM 24696</strain>
    </source>
</reference>
<evidence type="ECO:0000256" key="10">
    <source>
        <dbReference type="ARBA" id="ARBA00022827"/>
    </source>
</evidence>
<dbReference type="PANTHER" id="PTHR22749:SF6">
    <property type="entry name" value="RIBOFLAVIN KINASE"/>
    <property type="match status" value="1"/>
</dbReference>
<dbReference type="InterPro" id="IPR023465">
    <property type="entry name" value="Riboflavin_kinase_dom_sf"/>
</dbReference>
<keyword evidence="8 15" id="KW-0547">Nucleotide-binding</keyword>
<dbReference type="Gene3D" id="3.40.50.620">
    <property type="entry name" value="HUPs"/>
    <property type="match status" value="1"/>
</dbReference>
<proteinExistence type="inferred from homology"/>
<comment type="function">
    <text evidence="1">Catalyzes the phosphorylation of riboflavin to FMN followed by the adenylation of FMN to FAD.</text>
</comment>
<keyword evidence="5 15" id="KW-0288">FMN</keyword>
<dbReference type="SUPFAM" id="SSF82114">
    <property type="entry name" value="Riboflavin kinase-like"/>
    <property type="match status" value="1"/>
</dbReference>
<dbReference type="InterPro" id="IPR002606">
    <property type="entry name" value="Riboflavin_kinase_bac"/>
</dbReference>
<comment type="pathway">
    <text evidence="3 15">Cofactor biosynthesis; FMN biosynthesis; FMN from riboflavin (ATP route): step 1/1.</text>
</comment>
<name>A0A840QCI5_9BACI</name>
<dbReference type="GO" id="GO:0009398">
    <property type="term" value="P:FMN biosynthetic process"/>
    <property type="evidence" value="ECO:0007669"/>
    <property type="project" value="UniProtKB-UniRule"/>
</dbReference>